<feature type="transmembrane region" description="Helical" evidence="1">
    <location>
        <begin position="386"/>
        <end position="410"/>
    </location>
</feature>
<accession>A0A1M6CDK0</accession>
<sequence>MRLGIPDKRTSLIVFALALTAWVAHFFWVRDFLLFEDDYSHVGRSLNGEWDEIYYLLKWAWEAWPQGRPLHFSLMPVLTGLGMHMGGLPWVYFFGFLFIAGNAALFYVIALKMAPPGPALAGACAFCLFPADTTHAMLTHNMALQASLMFLLAAVYSYLSGKKRISYLLIAGTLICYETAIVPFVAAPLLKSPWNRKTLKELATTAAVVALLMTGHALLRASMHEHRMLELVSNSPWLLAGHVPASMVIGPLTVLKAFILRPGYALSHANAFMAASGLIFAGGLGWALWRLPLPLELKSLSFSALSEKHGLKMQGSLKIPRGLAPGGRLLIAGALALCLAYVLTFTRWPPTSLGGRDTCVHLAATFGASIVITGLVWMILETAGMFRLKLAAAAAVAVYLALLLGFSLAVQKDFVNGSEFQRKLWGEVLQLCPDLEDGTTIFIKENIRTTSDFVIPNAWSVRLVLEQMFQFPKDWTSPPSLFILNEKIIAGIAPDPGGESWTLLIPGEGRETRAVKQGEVIALELNADGLVRLESAEHRPGWEALEGLQVKPEGKASIQSLEKKALYRIMTGRGLR</sequence>
<feature type="transmembrane region" description="Helical" evidence="1">
    <location>
        <begin position="360"/>
        <end position="380"/>
    </location>
</feature>
<feature type="transmembrane region" description="Helical" evidence="1">
    <location>
        <begin position="12"/>
        <end position="29"/>
    </location>
</feature>
<dbReference type="EMBL" id="FQZU01000001">
    <property type="protein sequence ID" value="SHI59089.1"/>
    <property type="molecule type" value="Genomic_DNA"/>
</dbReference>
<name>A0A1M6CDK0_9BACT</name>
<keyword evidence="3" id="KW-1185">Reference proteome</keyword>
<keyword evidence="1" id="KW-1133">Transmembrane helix</keyword>
<feature type="transmembrane region" description="Helical" evidence="1">
    <location>
        <begin position="202"/>
        <end position="219"/>
    </location>
</feature>
<organism evidence="2 3">
    <name type="scientific">Desulfatibacillum alkenivorans DSM 16219</name>
    <dbReference type="NCBI Taxonomy" id="1121393"/>
    <lineage>
        <taxon>Bacteria</taxon>
        <taxon>Pseudomonadati</taxon>
        <taxon>Thermodesulfobacteriota</taxon>
        <taxon>Desulfobacteria</taxon>
        <taxon>Desulfobacterales</taxon>
        <taxon>Desulfatibacillaceae</taxon>
        <taxon>Desulfatibacillum</taxon>
    </lineage>
</organism>
<feature type="transmembrane region" description="Helical" evidence="1">
    <location>
        <begin position="142"/>
        <end position="159"/>
    </location>
</feature>
<dbReference type="Proteomes" id="UP000183994">
    <property type="component" value="Unassembled WGS sequence"/>
</dbReference>
<feature type="transmembrane region" description="Helical" evidence="1">
    <location>
        <begin position="329"/>
        <end position="348"/>
    </location>
</feature>
<feature type="transmembrane region" description="Helical" evidence="1">
    <location>
        <begin position="271"/>
        <end position="289"/>
    </location>
</feature>
<evidence type="ECO:0000313" key="3">
    <source>
        <dbReference type="Proteomes" id="UP000183994"/>
    </source>
</evidence>
<evidence type="ECO:0000256" key="1">
    <source>
        <dbReference type="SAM" id="Phobius"/>
    </source>
</evidence>
<gene>
    <name evidence="2" type="ORF">SAMN02745216_00215</name>
</gene>
<proteinExistence type="predicted"/>
<evidence type="ECO:0000313" key="2">
    <source>
        <dbReference type="EMBL" id="SHI59089.1"/>
    </source>
</evidence>
<keyword evidence="1" id="KW-0472">Membrane</keyword>
<evidence type="ECO:0008006" key="4">
    <source>
        <dbReference type="Google" id="ProtNLM"/>
    </source>
</evidence>
<keyword evidence="1" id="KW-0812">Transmembrane</keyword>
<dbReference type="AlphaFoldDB" id="A0A1M6CDK0"/>
<reference evidence="3" key="1">
    <citation type="submission" date="2016-11" db="EMBL/GenBank/DDBJ databases">
        <authorList>
            <person name="Varghese N."/>
            <person name="Submissions S."/>
        </authorList>
    </citation>
    <scope>NUCLEOTIDE SEQUENCE [LARGE SCALE GENOMIC DNA]</scope>
    <source>
        <strain evidence="3">DSM 16219</strain>
    </source>
</reference>
<protein>
    <recommendedName>
        <fullName evidence="4">Glycosyltransferase RgtA/B/C/D-like domain-containing protein</fullName>
    </recommendedName>
</protein>
<feature type="transmembrane region" description="Helical" evidence="1">
    <location>
        <begin position="90"/>
        <end position="110"/>
    </location>
</feature>
<dbReference type="STRING" id="1121393.SAMN02745216_00215"/>
<feature type="transmembrane region" description="Helical" evidence="1">
    <location>
        <begin position="165"/>
        <end position="190"/>
    </location>
</feature>